<protein>
    <submittedName>
        <fullName evidence="1">Uncharacterized protein</fullName>
    </submittedName>
</protein>
<name>A0A1F7SMW2_9BACT</name>
<proteinExistence type="predicted"/>
<accession>A0A1F7SMW2</accession>
<dbReference type="EMBL" id="MGDI01000004">
    <property type="protein sequence ID" value="OGL55106.1"/>
    <property type="molecule type" value="Genomic_DNA"/>
</dbReference>
<reference evidence="1 2" key="1">
    <citation type="journal article" date="2016" name="Nat. Commun.">
        <title>Thousands of microbial genomes shed light on interconnected biogeochemical processes in an aquifer system.</title>
        <authorList>
            <person name="Anantharaman K."/>
            <person name="Brown C.T."/>
            <person name="Hug L.A."/>
            <person name="Sharon I."/>
            <person name="Castelle C.J."/>
            <person name="Probst A.J."/>
            <person name="Thomas B.C."/>
            <person name="Singh A."/>
            <person name="Wilkins M.J."/>
            <person name="Karaoz U."/>
            <person name="Brodie E.L."/>
            <person name="Williams K.H."/>
            <person name="Hubbard S.S."/>
            <person name="Banfield J.F."/>
        </authorList>
    </citation>
    <scope>NUCLEOTIDE SEQUENCE [LARGE SCALE GENOMIC DNA]</scope>
</reference>
<gene>
    <name evidence="1" type="ORF">A3G31_02575</name>
</gene>
<evidence type="ECO:0000313" key="2">
    <source>
        <dbReference type="Proteomes" id="UP000178082"/>
    </source>
</evidence>
<evidence type="ECO:0000313" key="1">
    <source>
        <dbReference type="EMBL" id="OGL55106.1"/>
    </source>
</evidence>
<comment type="caution">
    <text evidence="1">The sequence shown here is derived from an EMBL/GenBank/DDBJ whole genome shotgun (WGS) entry which is preliminary data.</text>
</comment>
<organism evidence="1 2">
    <name type="scientific">Candidatus Schekmanbacteria bacterium RIFCSPLOWO2_12_FULL_38_15</name>
    <dbReference type="NCBI Taxonomy" id="1817883"/>
    <lineage>
        <taxon>Bacteria</taxon>
        <taxon>Candidatus Schekmaniibacteriota</taxon>
    </lineage>
</organism>
<sequence>MEVLYDTTLVEDVVFREIKRREAIGKDSDVKDYYDRHRKIYERREDSREKLFEKFHEEFFLKFGFGKPILDVLSEFKEFDNKIKIIAVFKALIVSQEEASISNDSGKIGLRIHPEQFFIQPKLEAFIRHELKHISDMLDGNFKYRKYNKTGAVSPAQENAIRSRYKIIWDIFIDGRIARSRKETVVLREETFAEFRELYRSIPSSHLDEIFEALWNAEKLTHEEILAMARDFKVLIKKYSSIDEKELSEDMIALPGSPCPICKFPTFDWSKNLFEEKELVLTAIKKDYPWWSPEKGLCGRCLEVYKLRREWLGVS</sequence>
<dbReference type="Proteomes" id="UP000178082">
    <property type="component" value="Unassembled WGS sequence"/>
</dbReference>
<dbReference type="AlphaFoldDB" id="A0A1F7SMW2"/>
<dbReference type="STRING" id="1817883.A3G31_02575"/>